<dbReference type="EMBL" id="JTAI01000044">
    <property type="protein sequence ID" value="PPS97105.1"/>
    <property type="molecule type" value="Genomic_DNA"/>
</dbReference>
<dbReference type="Proteomes" id="UP000199752">
    <property type="component" value="Chromosome 1"/>
</dbReference>
<dbReference type="Gene3D" id="3.40.50.1820">
    <property type="entry name" value="alpha/beta hydrolase"/>
    <property type="match status" value="1"/>
</dbReference>
<keyword evidence="4" id="KW-1185">Reference proteome</keyword>
<gene>
    <name evidence="2" type="ORF">CHUDEA1_1080</name>
    <name evidence="3" type="ORF">GY17_00001113</name>
</gene>
<dbReference type="InterPro" id="IPR029058">
    <property type="entry name" value="AB_hydrolase_fold"/>
</dbReference>
<dbReference type="Pfam" id="PF00561">
    <property type="entry name" value="Abhydrolase_1"/>
    <property type="match status" value="1"/>
</dbReference>
<reference evidence="3 4" key="1">
    <citation type="submission" date="2014-11" db="EMBL/GenBank/DDBJ databases">
        <title>Comparative genomic analysis of Cryptosporidium hominis reveals occurrence of genetic recombination in virulent subtypes.</title>
        <authorList>
            <person name="Guo Y."/>
            <person name="Tang K."/>
            <person name="Frace M."/>
            <person name="Li N."/>
            <person name="Roellig D.M."/>
            <person name="Sammons S."/>
            <person name="Knipe K."/>
            <person name="Rowe L."/>
            <person name="Feng Y."/>
            <person name="Xiao L."/>
        </authorList>
    </citation>
    <scope>NUCLEOTIDE SEQUENCE [LARGE SCALE GENOMIC DNA]</scope>
    <source>
        <strain evidence="3">30976</strain>
    </source>
</reference>
<dbReference type="AlphaFoldDB" id="A0A0S4TCJ6"/>
<name>A0A0S4TCJ6_CRYHO</name>
<evidence type="ECO:0000313" key="4">
    <source>
        <dbReference type="Proteomes" id="UP001429100"/>
    </source>
</evidence>
<evidence type="ECO:0000259" key="1">
    <source>
        <dbReference type="Pfam" id="PF00561"/>
    </source>
</evidence>
<dbReference type="EMBL" id="LN877947">
    <property type="protein sequence ID" value="CUV04051.1"/>
    <property type="molecule type" value="Genomic_DNA"/>
</dbReference>
<reference evidence="3 4" key="3">
    <citation type="submission" date="2017-10" db="EMBL/GenBank/DDBJ databases">
        <title>Consistent, comparative and evidence-based genome annotation and re-annotation for the closely-related species, Cryptosporidium parvum, C. hominis and C. tyzzeri.</title>
        <authorList>
            <person name="Baptista R.P."/>
            <person name="Li Y."/>
            <person name="Sateriale A."/>
            <person name="Striepen B."/>
            <person name="Kissinger J.C."/>
        </authorList>
    </citation>
    <scope>NUCLEOTIDE SEQUENCE [LARGE SCALE GENOMIC DNA]</scope>
    <source>
        <strain evidence="3">30976</strain>
    </source>
</reference>
<dbReference type="VEuPathDB" id="CryptoDB:ChTU502y2012_411g0275"/>
<dbReference type="PANTHER" id="PTHR42886">
    <property type="entry name" value="RE40534P-RELATED"/>
    <property type="match status" value="1"/>
</dbReference>
<dbReference type="VEuPathDB" id="CryptoDB:GY17_00001113"/>
<dbReference type="VEuPathDB" id="CryptoDB:Chro.10129"/>
<dbReference type="PANTHER" id="PTHR42886:SF53">
    <property type="entry name" value="ALPHA_BETA-HYDROLASES SUPERFAMILY PROTEIN"/>
    <property type="match status" value="1"/>
</dbReference>
<dbReference type="SUPFAM" id="SSF53474">
    <property type="entry name" value="alpha/beta-Hydrolases"/>
    <property type="match status" value="1"/>
</dbReference>
<proteinExistence type="predicted"/>
<dbReference type="VEuPathDB" id="CryptoDB:CHUDEA1_1080"/>
<evidence type="ECO:0000313" key="2">
    <source>
        <dbReference type="EMBL" id="CUV04051.1"/>
    </source>
</evidence>
<reference evidence="2" key="2">
    <citation type="submission" date="2015-08" db="EMBL/GenBank/DDBJ databases">
        <authorList>
            <person name="Babu N.S."/>
            <person name="Beckwith C.J."/>
            <person name="Beseler K.G."/>
            <person name="Brison A."/>
            <person name="Carone J.V."/>
            <person name="Caskin T.P."/>
            <person name="Diamond M."/>
            <person name="Durham M.E."/>
            <person name="Foxe J.M."/>
            <person name="Go M."/>
            <person name="Henderson B.A."/>
            <person name="Jones I.B."/>
            <person name="McGettigan J.A."/>
            <person name="Micheletti S.J."/>
            <person name="Nasrallah M.E."/>
            <person name="Ortiz D."/>
            <person name="Piller C.R."/>
            <person name="Privatt S.R."/>
            <person name="Schneider S.L."/>
            <person name="Sharp S."/>
            <person name="Smith T.C."/>
            <person name="Stanton J.D."/>
            <person name="Ullery H.E."/>
            <person name="Wilson R.J."/>
            <person name="Serrano M.G."/>
            <person name="Buck G."/>
            <person name="Lee V."/>
            <person name="Wang Y."/>
            <person name="Carvalho R."/>
            <person name="Voegtly L."/>
            <person name="Shi R."/>
            <person name="Duckworth R."/>
            <person name="Johnson A."/>
            <person name="Loviza R."/>
            <person name="Walstead R."/>
            <person name="Shah Z."/>
            <person name="Kiflezghi M."/>
            <person name="Wade K."/>
            <person name="Ball S.L."/>
            <person name="Bradley K.W."/>
            <person name="Asai D.J."/>
            <person name="Bowman C.A."/>
            <person name="Russell D.A."/>
            <person name="Pope W.H."/>
            <person name="Jacobs-Sera D."/>
            <person name="Hendrix R.W."/>
            <person name="Hatfull G.F."/>
        </authorList>
    </citation>
    <scope>NUCLEOTIDE SEQUENCE [LARGE SCALE GENOMIC DNA]</scope>
</reference>
<dbReference type="InterPro" id="IPR000073">
    <property type="entry name" value="AB_hydrolase_1"/>
</dbReference>
<feature type="domain" description="AB hydrolase-1" evidence="1">
    <location>
        <begin position="43"/>
        <end position="143"/>
    </location>
</feature>
<evidence type="ECO:0000313" key="3">
    <source>
        <dbReference type="EMBL" id="PPS97105.1"/>
    </source>
</evidence>
<accession>A0A0S4TCJ6</accession>
<protein>
    <submittedName>
        <fullName evidence="3">Alpha beta hydrolase</fullName>
    </submittedName>
</protein>
<keyword evidence="3" id="KW-0378">Hydrolase</keyword>
<dbReference type="Proteomes" id="UP001429100">
    <property type="component" value="Unassembled WGS sequence"/>
</dbReference>
<dbReference type="GO" id="GO:0016787">
    <property type="term" value="F:hydrolase activity"/>
    <property type="evidence" value="ECO:0007669"/>
    <property type="project" value="UniProtKB-KW"/>
</dbReference>
<organism evidence="2">
    <name type="scientific">Cryptosporidium hominis</name>
    <dbReference type="NCBI Taxonomy" id="237895"/>
    <lineage>
        <taxon>Eukaryota</taxon>
        <taxon>Sar</taxon>
        <taxon>Alveolata</taxon>
        <taxon>Apicomplexa</taxon>
        <taxon>Conoidasida</taxon>
        <taxon>Coccidia</taxon>
        <taxon>Eucoccidiorida</taxon>
        <taxon>Eimeriorina</taxon>
        <taxon>Cryptosporidiidae</taxon>
        <taxon>Cryptosporidium</taxon>
    </lineage>
</organism>
<sequence length="276" mass="31579">MQQGNYWDFCKDTEGKFFIESGKNHLLSAVSTIHDYESPQTAIICHGLFSSKENRLCQTIAKHLSINVVRFDFHGNGESQGADSWSFGDYHGEVNDDLRKVVEFLRNKGLEIKAIIGHSRGGVETLMYSWMYDDVDIIIGISARFDLANSIITRFISDEQYEKLKNNELESVEIIPRDNIPRKITLECINKRNLVDYNMLKTVKNTKYFLLIHGTKDDIVPVQDSSEIARFIPPQIPHEIVLIEDGSHSLTENSEIRSLVNHHINRVISSLLNKKT</sequence>